<dbReference type="SUPFAM" id="SSF48403">
    <property type="entry name" value="Ankyrin repeat"/>
    <property type="match status" value="1"/>
</dbReference>
<dbReference type="SMART" id="SM00248">
    <property type="entry name" value="ANK"/>
    <property type="match status" value="2"/>
</dbReference>
<dbReference type="PROSITE" id="PS50297">
    <property type="entry name" value="ANK_REP_REGION"/>
    <property type="match status" value="1"/>
</dbReference>
<dbReference type="GO" id="GO:0085020">
    <property type="term" value="P:protein K6-linked ubiquitination"/>
    <property type="evidence" value="ECO:0007669"/>
    <property type="project" value="TreeGrafter"/>
</dbReference>
<dbReference type="InterPro" id="IPR036770">
    <property type="entry name" value="Ankyrin_rpt-contain_sf"/>
</dbReference>
<keyword evidence="2 3" id="KW-0040">ANK repeat</keyword>
<sequence>MSTMSLSPAFDQQLPLPPRPESSYSPSPRIRKPRRKRSDQLLPPNCAIQLGGLLFRSDNDDNEGVIRNSASADFSVRANFRREQRFPVPLAETKRLRPLITARIEPLVQSTTKFPRSSSMTSMAHVALPRQETLATQALQEALGCHVHKIPETAAVTCMDVETEPPGMHVLQVGSLQTSAIDMPKSVSAPLLNSLVHIQGSANVLTKKDDVYANTEYAGLNPVDYLKGILTNDFGIAFESVRSLDIQSFFLKATDAHVAAYTPDLISAVRREDVAELRRLMNAGVLLQACNKFGESILHMACRRGSTKVVEFLLNEASVDVRVCDDYGRSALHDSFWTREPSVELVQLILGKCPDLLIVQDKRCFTPLNYARRDDWALWCHFLDENRPLLRPRELLEQSITR</sequence>
<name>A0A7S1UNH4_9STRA</name>
<dbReference type="Pfam" id="PF12796">
    <property type="entry name" value="Ank_2"/>
    <property type="match status" value="1"/>
</dbReference>
<reference evidence="5" key="1">
    <citation type="submission" date="2021-01" db="EMBL/GenBank/DDBJ databases">
        <authorList>
            <person name="Corre E."/>
            <person name="Pelletier E."/>
            <person name="Niang G."/>
            <person name="Scheremetjew M."/>
            <person name="Finn R."/>
            <person name="Kale V."/>
            <person name="Holt S."/>
            <person name="Cochrane G."/>
            <person name="Meng A."/>
            <person name="Brown T."/>
            <person name="Cohen L."/>
        </authorList>
    </citation>
    <scope>NUCLEOTIDE SEQUENCE</scope>
    <source>
        <strain evidence="5">CCMP 410</strain>
    </source>
</reference>
<evidence type="ECO:0000256" key="2">
    <source>
        <dbReference type="ARBA" id="ARBA00023043"/>
    </source>
</evidence>
<organism evidence="5">
    <name type="scientific">Grammatophora oceanica</name>
    <dbReference type="NCBI Taxonomy" id="210454"/>
    <lineage>
        <taxon>Eukaryota</taxon>
        <taxon>Sar</taxon>
        <taxon>Stramenopiles</taxon>
        <taxon>Ochrophyta</taxon>
        <taxon>Bacillariophyta</taxon>
        <taxon>Fragilariophyceae</taxon>
        <taxon>Fragilariophycidae</taxon>
        <taxon>Rhabdonematales</taxon>
        <taxon>Grammatophoraceae</taxon>
        <taxon>Grammatophora</taxon>
    </lineage>
</organism>
<evidence type="ECO:0000256" key="3">
    <source>
        <dbReference type="PROSITE-ProRule" id="PRU00023"/>
    </source>
</evidence>
<feature type="region of interest" description="Disordered" evidence="4">
    <location>
        <begin position="1"/>
        <end position="43"/>
    </location>
</feature>
<evidence type="ECO:0000256" key="4">
    <source>
        <dbReference type="SAM" id="MobiDB-lite"/>
    </source>
</evidence>
<keyword evidence="1" id="KW-0677">Repeat</keyword>
<dbReference type="Gene3D" id="1.25.40.20">
    <property type="entry name" value="Ankyrin repeat-containing domain"/>
    <property type="match status" value="1"/>
</dbReference>
<dbReference type="EMBL" id="HBGK01004851">
    <property type="protein sequence ID" value="CAD9273658.1"/>
    <property type="molecule type" value="Transcribed_RNA"/>
</dbReference>
<dbReference type="GO" id="GO:0004842">
    <property type="term" value="F:ubiquitin-protein transferase activity"/>
    <property type="evidence" value="ECO:0007669"/>
    <property type="project" value="TreeGrafter"/>
</dbReference>
<dbReference type="InterPro" id="IPR002110">
    <property type="entry name" value="Ankyrin_rpt"/>
</dbReference>
<accession>A0A7S1UNH4</accession>
<evidence type="ECO:0000313" key="5">
    <source>
        <dbReference type="EMBL" id="CAD9273658.1"/>
    </source>
</evidence>
<dbReference type="PROSITE" id="PS50088">
    <property type="entry name" value="ANK_REPEAT"/>
    <property type="match status" value="1"/>
</dbReference>
<dbReference type="PANTHER" id="PTHR24171">
    <property type="entry name" value="ANKYRIN REPEAT DOMAIN-CONTAINING PROTEIN 39-RELATED"/>
    <property type="match status" value="1"/>
</dbReference>
<feature type="repeat" description="ANK" evidence="3">
    <location>
        <begin position="293"/>
        <end position="315"/>
    </location>
</feature>
<dbReference type="PANTHER" id="PTHR24171:SF8">
    <property type="entry name" value="BRCA1-ASSOCIATED RING DOMAIN PROTEIN 1"/>
    <property type="match status" value="1"/>
</dbReference>
<gene>
    <name evidence="5" type="ORF">GOCE00092_LOCUS2566</name>
</gene>
<proteinExistence type="predicted"/>
<evidence type="ECO:0000256" key="1">
    <source>
        <dbReference type="ARBA" id="ARBA00022737"/>
    </source>
</evidence>
<dbReference type="AlphaFoldDB" id="A0A7S1UNH4"/>
<protein>
    <submittedName>
        <fullName evidence="5">Uncharacterized protein</fullName>
    </submittedName>
</protein>